<dbReference type="Gramene" id="TraesCS2B03G0992400.1">
    <property type="protein sequence ID" value="TraesCS2B03G0992400.1.CDS"/>
    <property type="gene ID" value="TraesCS2B03G0992400"/>
</dbReference>
<dbReference type="Gramene" id="TraesJAG2B03G00988240.1">
    <property type="protein sequence ID" value="TraesJAG2B03G00988240.1"/>
    <property type="gene ID" value="TraesJAG2B03G00988240"/>
</dbReference>
<dbReference type="AlphaFoldDB" id="A0A3B6C9Q9"/>
<dbReference type="Gramene" id="TraesMAC2B03G00986270.1">
    <property type="protein sequence ID" value="TraesMAC2B03G00986270.1"/>
    <property type="gene ID" value="TraesMAC2B03G00986270"/>
</dbReference>
<dbReference type="OrthoDB" id="10509811at2759"/>
<proteinExistence type="predicted"/>
<dbReference type="Gramene" id="TraesLDM2B03G00989520.1">
    <property type="protein sequence ID" value="TraesLDM2B03G00989520.1"/>
    <property type="gene ID" value="TraesLDM2B03G00989520"/>
</dbReference>
<dbReference type="Gramene" id="TraesCS2B02G387600.1">
    <property type="protein sequence ID" value="TraesCS2B02G387600.1"/>
    <property type="gene ID" value="TraesCS2B02G387600"/>
</dbReference>
<accession>A0A3B6C9Q9</accession>
<evidence type="ECO:0000313" key="1">
    <source>
        <dbReference type="EnsemblPlants" id="TraesCS2B02G387600.1"/>
    </source>
</evidence>
<reference evidence="1" key="2">
    <citation type="submission" date="2018-10" db="UniProtKB">
        <authorList>
            <consortium name="EnsemblPlants"/>
        </authorList>
    </citation>
    <scope>IDENTIFICATION</scope>
</reference>
<evidence type="ECO:0000313" key="2">
    <source>
        <dbReference type="Proteomes" id="UP000019116"/>
    </source>
</evidence>
<dbReference type="Gramene" id="TraesSTA2B03G00984070.1">
    <property type="protein sequence ID" value="TraesSTA2B03G00984070.1"/>
    <property type="gene ID" value="TraesSTA2B03G00984070"/>
</dbReference>
<dbReference type="Proteomes" id="UP000019116">
    <property type="component" value="Chromosome 2B"/>
</dbReference>
<dbReference type="Gramene" id="TraesNOR2B03G01002350.1">
    <property type="protein sequence ID" value="TraesNOR2B03G01002350.1"/>
    <property type="gene ID" value="TraesNOR2B03G01002350"/>
</dbReference>
<name>A0A3B6C9Q9_WHEAT</name>
<organism evidence="1">
    <name type="scientific">Triticum aestivum</name>
    <name type="common">Wheat</name>
    <dbReference type="NCBI Taxonomy" id="4565"/>
    <lineage>
        <taxon>Eukaryota</taxon>
        <taxon>Viridiplantae</taxon>
        <taxon>Streptophyta</taxon>
        <taxon>Embryophyta</taxon>
        <taxon>Tracheophyta</taxon>
        <taxon>Spermatophyta</taxon>
        <taxon>Magnoliopsida</taxon>
        <taxon>Liliopsida</taxon>
        <taxon>Poales</taxon>
        <taxon>Poaceae</taxon>
        <taxon>BOP clade</taxon>
        <taxon>Pooideae</taxon>
        <taxon>Triticodae</taxon>
        <taxon>Triticeae</taxon>
        <taxon>Triticinae</taxon>
        <taxon>Triticum</taxon>
    </lineage>
</organism>
<dbReference type="Gramene" id="TraesSYM2B03G01003040.1">
    <property type="protein sequence ID" value="TraesSYM2B03G01003040.1"/>
    <property type="gene ID" value="TraesSYM2B03G01003040"/>
</dbReference>
<reference evidence="1" key="1">
    <citation type="submission" date="2018-08" db="EMBL/GenBank/DDBJ databases">
        <authorList>
            <person name="Rossello M."/>
        </authorList>
    </citation>
    <scope>NUCLEOTIDE SEQUENCE [LARGE SCALE GENOMIC DNA]</scope>
    <source>
        <strain evidence="1">cv. Chinese Spring</strain>
    </source>
</reference>
<dbReference type="EnsemblPlants" id="TraesCS2B02G387600.1">
    <property type="protein sequence ID" value="TraesCS2B02G387600.1"/>
    <property type="gene ID" value="TraesCS2B02G387600"/>
</dbReference>
<keyword evidence="2" id="KW-1185">Reference proteome</keyword>
<dbReference type="Gramene" id="TraesJUL2B03G00995150.1">
    <property type="protein sequence ID" value="TraesJUL2B03G00995150.1"/>
    <property type="gene ID" value="TraesJUL2B03G00995150"/>
</dbReference>
<sequence length="123" mass="13087">MSSQSANMTLGSTGVCGRIEATTPGTVRLLESSAIGDDSSGPDEPEMDGWLTVLRSRVLSLGGVLRGASEPADLAGDRSPSTRFFRVVMCAWDAYLLPSVAWRLMTVSSSSRENMPCFSPGLR</sequence>
<protein>
    <submittedName>
        <fullName evidence="1">Uncharacterized protein</fullName>
    </submittedName>
</protein>
<dbReference type="Gramene" id="TraesARI2B03G01003350.1">
    <property type="protein sequence ID" value="TraesARI2B03G01003350.1"/>
    <property type="gene ID" value="TraesARI2B03G01003350"/>
</dbReference>